<accession>A0A8K0HU07</accession>
<evidence type="ECO:0000313" key="2">
    <source>
        <dbReference type="Proteomes" id="UP000797356"/>
    </source>
</evidence>
<dbReference type="OrthoDB" id="1923419at2759"/>
<evidence type="ECO:0000313" key="1">
    <source>
        <dbReference type="EMBL" id="KAG1326165.1"/>
    </source>
</evidence>
<proteinExistence type="predicted"/>
<gene>
    <name evidence="1" type="ORF">COCNU_01G000990</name>
</gene>
<dbReference type="Gene3D" id="1.20.1440.340">
    <property type="match status" value="1"/>
</dbReference>
<keyword evidence="2" id="KW-1185">Reference proteome</keyword>
<protein>
    <submittedName>
        <fullName evidence="1">Putative Galactokinase</fullName>
    </submittedName>
</protein>
<reference evidence="1" key="2">
    <citation type="submission" date="2019-07" db="EMBL/GenBank/DDBJ databases">
        <authorList>
            <person name="Yang Y."/>
            <person name="Bocs S."/>
            <person name="Baudouin L."/>
        </authorList>
    </citation>
    <scope>NUCLEOTIDE SEQUENCE</scope>
    <source>
        <tissue evidence="1">Spear leaf of Hainan Tall coconut</tissue>
    </source>
</reference>
<sequence>MKPAEAISNVKTLSDVEGMCVKFADSHGSSEPGVAVKELLKEEPYAAEDIEKVTGESLATIFANSPTSLDVLRAAKHFKLFQELLKEEPYAAEDIEKVTGESLATIFANSPTSLDVLRAAKHFKLFQRASHVYAEAKRVHAFRDTVLSKLRCVLRLSN</sequence>
<dbReference type="Proteomes" id="UP000797356">
    <property type="component" value="Chromosome 1"/>
</dbReference>
<organism evidence="1 2">
    <name type="scientific">Cocos nucifera</name>
    <name type="common">Coconut palm</name>
    <dbReference type="NCBI Taxonomy" id="13894"/>
    <lineage>
        <taxon>Eukaryota</taxon>
        <taxon>Viridiplantae</taxon>
        <taxon>Streptophyta</taxon>
        <taxon>Embryophyta</taxon>
        <taxon>Tracheophyta</taxon>
        <taxon>Spermatophyta</taxon>
        <taxon>Magnoliopsida</taxon>
        <taxon>Liliopsida</taxon>
        <taxon>Arecaceae</taxon>
        <taxon>Arecoideae</taxon>
        <taxon>Cocoseae</taxon>
        <taxon>Attaleinae</taxon>
        <taxon>Cocos</taxon>
    </lineage>
</organism>
<reference evidence="1" key="1">
    <citation type="journal article" date="2017" name="Gigascience">
        <title>The genome draft of coconut (Cocos nucifera).</title>
        <authorList>
            <person name="Xiao Y."/>
            <person name="Xu P."/>
            <person name="Fan H."/>
            <person name="Baudouin L."/>
            <person name="Xia W."/>
            <person name="Bocs S."/>
            <person name="Xu J."/>
            <person name="Li Q."/>
            <person name="Guo A."/>
            <person name="Zhou L."/>
            <person name="Li J."/>
            <person name="Wu Y."/>
            <person name="Ma Z."/>
            <person name="Armero A."/>
            <person name="Issali A.E."/>
            <person name="Liu N."/>
            <person name="Peng M."/>
            <person name="Yang Y."/>
        </authorList>
    </citation>
    <scope>NUCLEOTIDE SEQUENCE</scope>
    <source>
        <tissue evidence="1">Spear leaf of Hainan Tall coconut</tissue>
    </source>
</reference>
<dbReference type="EMBL" id="CM017872">
    <property type="protein sequence ID" value="KAG1326165.1"/>
    <property type="molecule type" value="Genomic_DNA"/>
</dbReference>
<name>A0A8K0HU07_COCNU</name>
<comment type="caution">
    <text evidence="1">The sequence shown here is derived from an EMBL/GenBank/DDBJ whole genome shotgun (WGS) entry which is preliminary data.</text>
</comment>
<dbReference type="AlphaFoldDB" id="A0A8K0HU07"/>